<feature type="compositionally biased region" description="Low complexity" evidence="2">
    <location>
        <begin position="323"/>
        <end position="335"/>
    </location>
</feature>
<feature type="region of interest" description="Disordered" evidence="2">
    <location>
        <begin position="552"/>
        <end position="623"/>
    </location>
</feature>
<feature type="compositionally biased region" description="Polar residues" evidence="2">
    <location>
        <begin position="302"/>
        <end position="322"/>
    </location>
</feature>
<feature type="compositionally biased region" description="Polar residues" evidence="2">
    <location>
        <begin position="375"/>
        <end position="390"/>
    </location>
</feature>
<dbReference type="InterPro" id="IPR009057">
    <property type="entry name" value="Homeodomain-like_sf"/>
</dbReference>
<comment type="subcellular location">
    <subcellularLocation>
        <location evidence="1">Nucleus</location>
    </subcellularLocation>
</comment>
<keyword evidence="5" id="KW-1185">Reference proteome</keyword>
<feature type="compositionally biased region" description="Basic and acidic residues" evidence="2">
    <location>
        <begin position="94"/>
        <end position="110"/>
    </location>
</feature>
<dbReference type="GO" id="GO:0005634">
    <property type="term" value="C:nucleus"/>
    <property type="evidence" value="ECO:0007669"/>
    <property type="project" value="UniProtKB-SubCell"/>
</dbReference>
<evidence type="ECO:0000313" key="5">
    <source>
        <dbReference type="Proteomes" id="UP000008281"/>
    </source>
</evidence>
<feature type="domain" description="Transposase IS30-like HTH" evidence="3">
    <location>
        <begin position="159"/>
        <end position="194"/>
    </location>
</feature>
<feature type="compositionally biased region" description="Polar residues" evidence="2">
    <location>
        <begin position="588"/>
        <end position="605"/>
    </location>
</feature>
<protein>
    <recommendedName>
        <fullName evidence="3">Transposase IS30-like HTH domain-containing protein</fullName>
    </recommendedName>
</protein>
<sequence length="661" mass="72303">MDNKDVPSGSGSGREFLTFQNGGKKKPKASSKNPERTESSQETSKKSKTAQNRKEVEKREKSSPKTPEKTDRSQGIPKKSEVNQKPKGSARTANESDLKEGPNNSEEMKPRPGRPKKSMVPQKQKISPKKANQISSRLDSEKPEKRRPGRAKNSIIVCGKPLSAEEKEKVDELRAAGSHYRQIARELNRSHSTIRKYDKNRETYGESNHVPESVVAEICAAARKDKNLSCEEIRLKLKLKFHKRTILKVLERNGVPRNRKGPRKLSKTTSTIPKTRRHVQTKKSTPTNNGSTRILRNRKRTAQSLLPNPTVDNDTMDSPQTAPSSNSNNDVSSPPTKKKATQSLPMQTNEDLGLDPITPNLDSGTQEGPAAPAAQNDSRPPSRNSNADNTRQTEHDDIYFDILPNPETRSEEGAPGAPAAQNGSRPPSRNSNSENTRQMEHDDVDLDIPPNPETRSEEGAPGAPAAPAAQNAPIEDGSSVVHPETTATARDVEFDNAGIDLAPRSTEDAQSVIPWAQAVGVVERTIGIPSTFVGEYTEPAVRGGETLFVRRRSREEIRPNTPRSEARIRSVSPPRAIQDEEEYRNALSMPSIQNPLTSGTVWNLDSRSEEGTAPPGTQNVGVAEGSIGISSTFAVTYTQPARGGRSIFLSSKEIGSVSPQP</sequence>
<dbReference type="Pfam" id="PF13936">
    <property type="entry name" value="HTH_38"/>
    <property type="match status" value="1"/>
</dbReference>
<feature type="compositionally biased region" description="Low complexity" evidence="2">
    <location>
        <begin position="424"/>
        <end position="433"/>
    </location>
</feature>
<feature type="compositionally biased region" description="Low complexity" evidence="2">
    <location>
        <begin position="460"/>
        <end position="473"/>
    </location>
</feature>
<evidence type="ECO:0000256" key="1">
    <source>
        <dbReference type="ARBA" id="ARBA00004123"/>
    </source>
</evidence>
<feature type="region of interest" description="Disordered" evidence="2">
    <location>
        <begin position="640"/>
        <end position="661"/>
    </location>
</feature>
<dbReference type="SUPFAM" id="SSF46689">
    <property type="entry name" value="Homeodomain-like"/>
    <property type="match status" value="1"/>
</dbReference>
<dbReference type="HOGENOM" id="CLU_415184_0_0_1"/>
<reference evidence="4" key="1">
    <citation type="submission" date="2007-07" db="EMBL/GenBank/DDBJ databases">
        <title>PCAP assembly of the Caenorhabditis remanei genome.</title>
        <authorList>
            <consortium name="The Caenorhabditis remanei Sequencing Consortium"/>
            <person name="Wilson R.K."/>
        </authorList>
    </citation>
    <scope>NUCLEOTIDE SEQUENCE [LARGE SCALE GENOMIC DNA]</scope>
    <source>
        <strain evidence="4">PB4641</strain>
    </source>
</reference>
<evidence type="ECO:0000313" key="4">
    <source>
        <dbReference type="EMBL" id="EFP09998.1"/>
    </source>
</evidence>
<feature type="compositionally biased region" description="Basic and acidic residues" evidence="2">
    <location>
        <begin position="33"/>
        <end position="45"/>
    </location>
</feature>
<evidence type="ECO:0000259" key="3">
    <source>
        <dbReference type="Pfam" id="PF13936"/>
    </source>
</evidence>
<dbReference type="Gene3D" id="1.10.10.60">
    <property type="entry name" value="Homeodomain-like"/>
    <property type="match status" value="1"/>
</dbReference>
<dbReference type="EMBL" id="DS268481">
    <property type="protein sequence ID" value="EFP09998.1"/>
    <property type="molecule type" value="Genomic_DNA"/>
</dbReference>
<gene>
    <name evidence="4" type="ORF">CRE_20822</name>
</gene>
<dbReference type="InParanoid" id="E3MUZ5"/>
<feature type="compositionally biased region" description="Basic residues" evidence="2">
    <location>
        <begin position="257"/>
        <end position="266"/>
    </location>
</feature>
<accession>E3MUZ5</accession>
<proteinExistence type="predicted"/>
<feature type="compositionally biased region" description="Basic and acidic residues" evidence="2">
    <location>
        <begin position="553"/>
        <end position="568"/>
    </location>
</feature>
<organism evidence="5">
    <name type="scientific">Caenorhabditis remanei</name>
    <name type="common">Caenorhabditis vulgaris</name>
    <dbReference type="NCBI Taxonomy" id="31234"/>
    <lineage>
        <taxon>Eukaryota</taxon>
        <taxon>Metazoa</taxon>
        <taxon>Ecdysozoa</taxon>
        <taxon>Nematoda</taxon>
        <taxon>Chromadorea</taxon>
        <taxon>Rhabditida</taxon>
        <taxon>Rhabditina</taxon>
        <taxon>Rhabditomorpha</taxon>
        <taxon>Rhabditoidea</taxon>
        <taxon>Rhabditidae</taxon>
        <taxon>Peloderinae</taxon>
        <taxon>Caenorhabditis</taxon>
    </lineage>
</organism>
<dbReference type="Proteomes" id="UP000008281">
    <property type="component" value="Unassembled WGS sequence"/>
</dbReference>
<feature type="compositionally biased region" description="Basic and acidic residues" evidence="2">
    <location>
        <begin position="52"/>
        <end position="84"/>
    </location>
</feature>
<evidence type="ECO:0000256" key="2">
    <source>
        <dbReference type="SAM" id="MobiDB-lite"/>
    </source>
</evidence>
<feature type="region of interest" description="Disordered" evidence="2">
    <location>
        <begin position="1"/>
        <end position="155"/>
    </location>
</feature>
<feature type="compositionally biased region" description="Polar residues" evidence="2">
    <location>
        <begin position="282"/>
        <end position="294"/>
    </location>
</feature>
<feature type="region of interest" description="Disordered" evidence="2">
    <location>
        <begin position="252"/>
        <end position="480"/>
    </location>
</feature>
<feature type="compositionally biased region" description="Polar residues" evidence="2">
    <location>
        <begin position="341"/>
        <end position="350"/>
    </location>
</feature>
<dbReference type="AlphaFoldDB" id="E3MUZ5"/>
<name>E3MUZ5_CAERE</name>
<dbReference type="InterPro" id="IPR025246">
    <property type="entry name" value="IS30-like_HTH"/>
</dbReference>